<dbReference type="EMBL" id="CAJVPY010037098">
    <property type="protein sequence ID" value="CAG8802598.1"/>
    <property type="molecule type" value="Genomic_DNA"/>
</dbReference>
<comment type="caution">
    <text evidence="1">The sequence shown here is derived from an EMBL/GenBank/DDBJ whole genome shotgun (WGS) entry which is preliminary data.</text>
</comment>
<sequence>MPIEIKDTGESVIETLISNYISQPHNYTVKELPDTELPSTNPIPNPT</sequence>
<evidence type="ECO:0000313" key="1">
    <source>
        <dbReference type="EMBL" id="CAG8802598.1"/>
    </source>
</evidence>
<proteinExistence type="predicted"/>
<organism evidence="1 2">
    <name type="scientific">Dentiscutata erythropus</name>
    <dbReference type="NCBI Taxonomy" id="1348616"/>
    <lineage>
        <taxon>Eukaryota</taxon>
        <taxon>Fungi</taxon>
        <taxon>Fungi incertae sedis</taxon>
        <taxon>Mucoromycota</taxon>
        <taxon>Glomeromycotina</taxon>
        <taxon>Glomeromycetes</taxon>
        <taxon>Diversisporales</taxon>
        <taxon>Gigasporaceae</taxon>
        <taxon>Dentiscutata</taxon>
    </lineage>
</organism>
<name>A0A9N9K092_9GLOM</name>
<protein>
    <submittedName>
        <fullName evidence="1">20298_t:CDS:1</fullName>
    </submittedName>
</protein>
<keyword evidence="2" id="KW-1185">Reference proteome</keyword>
<dbReference type="AlphaFoldDB" id="A0A9N9K092"/>
<dbReference type="Proteomes" id="UP000789405">
    <property type="component" value="Unassembled WGS sequence"/>
</dbReference>
<evidence type="ECO:0000313" key="2">
    <source>
        <dbReference type="Proteomes" id="UP000789405"/>
    </source>
</evidence>
<reference evidence="1" key="1">
    <citation type="submission" date="2021-06" db="EMBL/GenBank/DDBJ databases">
        <authorList>
            <person name="Kallberg Y."/>
            <person name="Tangrot J."/>
            <person name="Rosling A."/>
        </authorList>
    </citation>
    <scope>NUCLEOTIDE SEQUENCE</scope>
    <source>
        <strain evidence="1">MA453B</strain>
    </source>
</reference>
<gene>
    <name evidence="1" type="ORF">DERYTH_LOCUS23710</name>
</gene>
<accession>A0A9N9K092</accession>